<sequence>MNKLAFLLIILGSSFLLFGQQNPEAKRADKWYFGHGAGLDFSSGNLVAINDGQLHAKEGCATMSDINGNLLFYTDGDTIWDRNHNPMPNGTGLASTACATGLGQNSSTQGALIVPHPGDNDQYYLFTTDCAENFGADGYRYNLIDMSLNGGYGDVVNGQKRVLLFAPSTEAQTATIHANGNDFWIVTHEFDNSNFRVYSLNNNGLNTTPDIQHVGYPLDRYNSSVKISPNSKYMSLANHIYDSTYTFLYSELFSFDNSTGNIDHFCFLDNAYGGLYFSFSPNSSKIYFTSSGYQLYQYDLCSSDTLTIQSSFKMIDDQGTDNSALKGLQLGNDGKIYIGASYMTHPSISVIENPNEENGDAYLSYHTIDLDGNLSGESLPNFMDYIFNEGDGCENNPNEYVIEPSVRIPNVFTPNNDGDNDVFTVNIYGY</sequence>
<proteinExistence type="predicted"/>
<dbReference type="SUPFAM" id="SSF82171">
    <property type="entry name" value="DPP6 N-terminal domain-like"/>
    <property type="match status" value="1"/>
</dbReference>
<dbReference type="AlphaFoldDB" id="A0A3E1F022"/>
<name>A0A3E1F022_9FLAO</name>
<organism evidence="2 3">
    <name type="scientific">Brumimicrobium aurantiacum</name>
    <dbReference type="NCBI Taxonomy" id="1737063"/>
    <lineage>
        <taxon>Bacteria</taxon>
        <taxon>Pseudomonadati</taxon>
        <taxon>Bacteroidota</taxon>
        <taxon>Flavobacteriia</taxon>
        <taxon>Flavobacteriales</taxon>
        <taxon>Crocinitomicaceae</taxon>
        <taxon>Brumimicrobium</taxon>
    </lineage>
</organism>
<comment type="caution">
    <text evidence="2">The sequence shown here is derived from an EMBL/GenBank/DDBJ whole genome shotgun (WGS) entry which is preliminary data.</text>
</comment>
<feature type="chain" id="PRO_5017724944" description="T9SS C-terminal target domain-containing protein" evidence="1">
    <location>
        <begin position="20"/>
        <end position="430"/>
    </location>
</feature>
<evidence type="ECO:0000256" key="1">
    <source>
        <dbReference type="SAM" id="SignalP"/>
    </source>
</evidence>
<evidence type="ECO:0000313" key="3">
    <source>
        <dbReference type="Proteomes" id="UP000257127"/>
    </source>
</evidence>
<dbReference type="EMBL" id="QURB01000002">
    <property type="protein sequence ID" value="RFC55057.1"/>
    <property type="molecule type" value="Genomic_DNA"/>
</dbReference>
<dbReference type="RefSeq" id="WP_116880036.1">
    <property type="nucleotide sequence ID" value="NZ_QURB01000002.1"/>
</dbReference>
<dbReference type="OrthoDB" id="9765926at2"/>
<keyword evidence="1" id="KW-0732">Signal</keyword>
<dbReference type="Proteomes" id="UP000257127">
    <property type="component" value="Unassembled WGS sequence"/>
</dbReference>
<feature type="signal peptide" evidence="1">
    <location>
        <begin position="1"/>
        <end position="19"/>
    </location>
</feature>
<protein>
    <recommendedName>
        <fullName evidence="4">T9SS C-terminal target domain-containing protein</fullName>
    </recommendedName>
</protein>
<accession>A0A3E1F022</accession>
<evidence type="ECO:0008006" key="4">
    <source>
        <dbReference type="Google" id="ProtNLM"/>
    </source>
</evidence>
<evidence type="ECO:0000313" key="2">
    <source>
        <dbReference type="EMBL" id="RFC55057.1"/>
    </source>
</evidence>
<keyword evidence="3" id="KW-1185">Reference proteome</keyword>
<gene>
    <name evidence="2" type="ORF">DXU93_04350</name>
</gene>
<reference evidence="2 3" key="1">
    <citation type="submission" date="2018-08" db="EMBL/GenBank/DDBJ databases">
        <title>The draft genome squence of Brumimicrobium sp. N62.</title>
        <authorList>
            <person name="Du Z.-J."/>
            <person name="Luo H.-R."/>
        </authorList>
    </citation>
    <scope>NUCLEOTIDE SEQUENCE [LARGE SCALE GENOMIC DNA]</scope>
    <source>
        <strain evidence="2 3">N62</strain>
    </source>
</reference>